<gene>
    <name evidence="7" type="ORF">B0I35DRAFT_473298</name>
</gene>
<dbReference type="AlphaFoldDB" id="A0A8K0T1Q2"/>
<comment type="caution">
    <text evidence="7">The sequence shown here is derived from an EMBL/GenBank/DDBJ whole genome shotgun (WGS) entry which is preliminary data.</text>
</comment>
<name>A0A8K0T1Q2_9HYPO</name>
<feature type="transmembrane region" description="Helical" evidence="6">
    <location>
        <begin position="117"/>
        <end position="138"/>
    </location>
</feature>
<evidence type="ECO:0000256" key="3">
    <source>
        <dbReference type="ARBA" id="ARBA00022692"/>
    </source>
</evidence>
<feature type="transmembrane region" description="Helical" evidence="6">
    <location>
        <begin position="50"/>
        <end position="71"/>
    </location>
</feature>
<proteinExistence type="inferred from homology"/>
<feature type="transmembrane region" description="Helical" evidence="6">
    <location>
        <begin position="83"/>
        <end position="111"/>
    </location>
</feature>
<sequence length="142" mass="15743">MQTRPTPPPGYQSPEFPALNIQNIYDETADGRYTLYYVSDVVRFTVQWTLILYGAFHIGAVIIAMATHGWNKSSWKYVWAVPLIYLVTAAVEALVAGSIVGAIVGAVYTFGYYEMNTWIPCVWGVINLLVLIISSFSIQGGL</sequence>
<evidence type="ECO:0000256" key="6">
    <source>
        <dbReference type="SAM" id="Phobius"/>
    </source>
</evidence>
<keyword evidence="5 6" id="KW-0472">Membrane</keyword>
<dbReference type="OrthoDB" id="2131401at2759"/>
<comment type="subcellular location">
    <subcellularLocation>
        <location evidence="1">Membrane</location>
        <topology evidence="1">Multi-pass membrane protein</topology>
    </subcellularLocation>
</comment>
<evidence type="ECO:0008006" key="9">
    <source>
        <dbReference type="Google" id="ProtNLM"/>
    </source>
</evidence>
<accession>A0A8K0T1Q2</accession>
<comment type="similarity">
    <text evidence="2">Belongs to the TMEM170 family.</text>
</comment>
<dbReference type="Proteomes" id="UP000813444">
    <property type="component" value="Unassembled WGS sequence"/>
</dbReference>
<dbReference type="GO" id="GO:0016020">
    <property type="term" value="C:membrane"/>
    <property type="evidence" value="ECO:0007669"/>
    <property type="project" value="UniProtKB-SubCell"/>
</dbReference>
<organism evidence="7 8">
    <name type="scientific">Stachybotrys elegans</name>
    <dbReference type="NCBI Taxonomy" id="80388"/>
    <lineage>
        <taxon>Eukaryota</taxon>
        <taxon>Fungi</taxon>
        <taxon>Dikarya</taxon>
        <taxon>Ascomycota</taxon>
        <taxon>Pezizomycotina</taxon>
        <taxon>Sordariomycetes</taxon>
        <taxon>Hypocreomycetidae</taxon>
        <taxon>Hypocreales</taxon>
        <taxon>Stachybotryaceae</taxon>
        <taxon>Stachybotrys</taxon>
    </lineage>
</organism>
<evidence type="ECO:0000256" key="1">
    <source>
        <dbReference type="ARBA" id="ARBA00004141"/>
    </source>
</evidence>
<reference evidence="7" key="1">
    <citation type="journal article" date="2021" name="Nat. Commun.">
        <title>Genetic determinants of endophytism in the Arabidopsis root mycobiome.</title>
        <authorList>
            <person name="Mesny F."/>
            <person name="Miyauchi S."/>
            <person name="Thiergart T."/>
            <person name="Pickel B."/>
            <person name="Atanasova L."/>
            <person name="Karlsson M."/>
            <person name="Huettel B."/>
            <person name="Barry K.W."/>
            <person name="Haridas S."/>
            <person name="Chen C."/>
            <person name="Bauer D."/>
            <person name="Andreopoulos W."/>
            <person name="Pangilinan J."/>
            <person name="LaButti K."/>
            <person name="Riley R."/>
            <person name="Lipzen A."/>
            <person name="Clum A."/>
            <person name="Drula E."/>
            <person name="Henrissat B."/>
            <person name="Kohler A."/>
            <person name="Grigoriev I.V."/>
            <person name="Martin F.M."/>
            <person name="Hacquard S."/>
        </authorList>
    </citation>
    <scope>NUCLEOTIDE SEQUENCE</scope>
    <source>
        <strain evidence="7">MPI-CAGE-CH-0235</strain>
    </source>
</reference>
<keyword evidence="4 6" id="KW-1133">Transmembrane helix</keyword>
<dbReference type="PANTHER" id="PTHR22779:SF6">
    <property type="entry name" value="SD17342P"/>
    <property type="match status" value="1"/>
</dbReference>
<dbReference type="InterPro" id="IPR019334">
    <property type="entry name" value="TMEM170A/B/YPR153W-like"/>
</dbReference>
<keyword evidence="8" id="KW-1185">Reference proteome</keyword>
<evidence type="ECO:0000256" key="2">
    <source>
        <dbReference type="ARBA" id="ARBA00006325"/>
    </source>
</evidence>
<evidence type="ECO:0000256" key="5">
    <source>
        <dbReference type="ARBA" id="ARBA00023136"/>
    </source>
</evidence>
<evidence type="ECO:0000313" key="8">
    <source>
        <dbReference type="Proteomes" id="UP000813444"/>
    </source>
</evidence>
<dbReference type="PANTHER" id="PTHR22779">
    <property type="entry name" value="SD17342P"/>
    <property type="match status" value="1"/>
</dbReference>
<protein>
    <recommendedName>
        <fullName evidence="9">Integral membrane protein</fullName>
    </recommendedName>
</protein>
<evidence type="ECO:0000313" key="7">
    <source>
        <dbReference type="EMBL" id="KAH7328613.1"/>
    </source>
</evidence>
<dbReference type="Pfam" id="PF10190">
    <property type="entry name" value="Tmemb_170"/>
    <property type="match status" value="1"/>
</dbReference>
<evidence type="ECO:0000256" key="4">
    <source>
        <dbReference type="ARBA" id="ARBA00022989"/>
    </source>
</evidence>
<keyword evidence="3 6" id="KW-0812">Transmembrane</keyword>
<dbReference type="EMBL" id="JAGPNK010000001">
    <property type="protein sequence ID" value="KAH7328613.1"/>
    <property type="molecule type" value="Genomic_DNA"/>
</dbReference>